<protein>
    <submittedName>
        <fullName evidence="1">Uncharacterized protein</fullName>
    </submittedName>
</protein>
<dbReference type="AlphaFoldDB" id="X1TVY2"/>
<proteinExistence type="predicted"/>
<organism evidence="1">
    <name type="scientific">marine sediment metagenome</name>
    <dbReference type="NCBI Taxonomy" id="412755"/>
    <lineage>
        <taxon>unclassified sequences</taxon>
        <taxon>metagenomes</taxon>
        <taxon>ecological metagenomes</taxon>
    </lineage>
</organism>
<accession>X1TVY2</accession>
<dbReference type="EMBL" id="BARW01025513">
    <property type="protein sequence ID" value="GAJ09414.1"/>
    <property type="molecule type" value="Genomic_DNA"/>
</dbReference>
<comment type="caution">
    <text evidence="1">The sequence shown here is derived from an EMBL/GenBank/DDBJ whole genome shotgun (WGS) entry which is preliminary data.</text>
</comment>
<sequence length="42" mass="4731">MDKEQSQYSCPVPPVGGAMQHPVHITDTETIRECKVQLCWMG</sequence>
<evidence type="ECO:0000313" key="1">
    <source>
        <dbReference type="EMBL" id="GAJ09414.1"/>
    </source>
</evidence>
<reference evidence="1" key="1">
    <citation type="journal article" date="2014" name="Front. Microbiol.">
        <title>High frequency of phylogenetically diverse reductive dehalogenase-homologous genes in deep subseafloor sedimentary metagenomes.</title>
        <authorList>
            <person name="Kawai M."/>
            <person name="Futagami T."/>
            <person name="Toyoda A."/>
            <person name="Takaki Y."/>
            <person name="Nishi S."/>
            <person name="Hori S."/>
            <person name="Arai W."/>
            <person name="Tsubouchi T."/>
            <person name="Morono Y."/>
            <person name="Uchiyama I."/>
            <person name="Ito T."/>
            <person name="Fujiyama A."/>
            <person name="Inagaki F."/>
            <person name="Takami H."/>
        </authorList>
    </citation>
    <scope>NUCLEOTIDE SEQUENCE</scope>
    <source>
        <strain evidence="1">Expedition CK06-06</strain>
    </source>
</reference>
<name>X1TVY2_9ZZZZ</name>
<gene>
    <name evidence="1" type="ORF">S12H4_41806</name>
</gene>